<protein>
    <submittedName>
        <fullName evidence="1">Uncharacterized protein</fullName>
    </submittedName>
</protein>
<sequence>MGDDDGEAARGAAAILHVCEENCGGDQNEEYVESDHVHIGDDDEGWMVHGAAAILYEREGNSKTDVHSGDDDVRWMAHWAAAILHGREGNSEIFQSERE</sequence>
<organism evidence="1">
    <name type="scientific">Alexandrium monilatum</name>
    <dbReference type="NCBI Taxonomy" id="311494"/>
    <lineage>
        <taxon>Eukaryota</taxon>
        <taxon>Sar</taxon>
        <taxon>Alveolata</taxon>
        <taxon>Dinophyceae</taxon>
        <taxon>Gonyaulacales</taxon>
        <taxon>Pyrocystaceae</taxon>
        <taxon>Alexandrium</taxon>
    </lineage>
</organism>
<accession>A0A7S4RP69</accession>
<evidence type="ECO:0000313" key="1">
    <source>
        <dbReference type="EMBL" id="CAE4618117.1"/>
    </source>
</evidence>
<dbReference type="EMBL" id="HBNR01052975">
    <property type="protein sequence ID" value="CAE4618117.1"/>
    <property type="molecule type" value="Transcribed_RNA"/>
</dbReference>
<proteinExistence type="predicted"/>
<gene>
    <name evidence="1" type="ORF">AMON00008_LOCUS37182</name>
</gene>
<dbReference type="AlphaFoldDB" id="A0A7S4RP69"/>
<name>A0A7S4RP69_9DINO</name>
<reference evidence="1" key="1">
    <citation type="submission" date="2021-01" db="EMBL/GenBank/DDBJ databases">
        <authorList>
            <person name="Corre E."/>
            <person name="Pelletier E."/>
            <person name="Niang G."/>
            <person name="Scheremetjew M."/>
            <person name="Finn R."/>
            <person name="Kale V."/>
            <person name="Holt S."/>
            <person name="Cochrane G."/>
            <person name="Meng A."/>
            <person name="Brown T."/>
            <person name="Cohen L."/>
        </authorList>
    </citation>
    <scope>NUCLEOTIDE SEQUENCE</scope>
    <source>
        <strain evidence="1">CCMP3105</strain>
    </source>
</reference>